<proteinExistence type="inferred from homology"/>
<dbReference type="Pfam" id="PF13677">
    <property type="entry name" value="MotB_plug"/>
    <property type="match status" value="1"/>
</dbReference>
<comment type="similarity">
    <text evidence="2">Belongs to the MotB family.</text>
</comment>
<evidence type="ECO:0000313" key="11">
    <source>
        <dbReference type="Proteomes" id="UP000001366"/>
    </source>
</evidence>
<dbReference type="KEGG" id="pmx:PERMA_0086"/>
<keyword evidence="3" id="KW-1003">Cell membrane</keyword>
<evidence type="ECO:0000256" key="8">
    <source>
        <dbReference type="SAM" id="Phobius"/>
    </source>
</evidence>
<dbReference type="PANTHER" id="PTHR30329">
    <property type="entry name" value="STATOR ELEMENT OF FLAGELLAR MOTOR COMPLEX"/>
    <property type="match status" value="1"/>
</dbReference>
<dbReference type="InterPro" id="IPR050330">
    <property type="entry name" value="Bact_OuterMem_StrucFunc"/>
</dbReference>
<dbReference type="eggNOG" id="COG1360">
    <property type="taxonomic scope" value="Bacteria"/>
</dbReference>
<dbReference type="PROSITE" id="PS51123">
    <property type="entry name" value="OMPA_2"/>
    <property type="match status" value="1"/>
</dbReference>
<dbReference type="InterPro" id="IPR025713">
    <property type="entry name" value="MotB-like_N_dom"/>
</dbReference>
<gene>
    <name evidence="10" type="ordered locus">PERMA_0086</name>
</gene>
<dbReference type="PaxDb" id="123214-PERMA_0086"/>
<dbReference type="PANTHER" id="PTHR30329:SF21">
    <property type="entry name" value="LIPOPROTEIN YIAD-RELATED"/>
    <property type="match status" value="1"/>
</dbReference>
<feature type="domain" description="OmpA-like" evidence="9">
    <location>
        <begin position="99"/>
        <end position="218"/>
    </location>
</feature>
<dbReference type="InterPro" id="IPR036737">
    <property type="entry name" value="OmpA-like_sf"/>
</dbReference>
<dbReference type="STRING" id="123214.PERMA_0086"/>
<dbReference type="EMBL" id="CP001230">
    <property type="protein sequence ID" value="ACO04527.1"/>
    <property type="molecule type" value="Genomic_DNA"/>
</dbReference>
<evidence type="ECO:0000256" key="4">
    <source>
        <dbReference type="ARBA" id="ARBA00022692"/>
    </source>
</evidence>
<dbReference type="GO" id="GO:0005886">
    <property type="term" value="C:plasma membrane"/>
    <property type="evidence" value="ECO:0007669"/>
    <property type="project" value="UniProtKB-SubCell"/>
</dbReference>
<evidence type="ECO:0000256" key="6">
    <source>
        <dbReference type="ARBA" id="ARBA00023136"/>
    </source>
</evidence>
<dbReference type="OrthoDB" id="9815217at2"/>
<dbReference type="CDD" id="cd07185">
    <property type="entry name" value="OmpA_C-like"/>
    <property type="match status" value="1"/>
</dbReference>
<evidence type="ECO:0000256" key="5">
    <source>
        <dbReference type="ARBA" id="ARBA00022989"/>
    </source>
</evidence>
<evidence type="ECO:0000313" key="10">
    <source>
        <dbReference type="EMBL" id="ACO04527.1"/>
    </source>
</evidence>
<protein>
    <submittedName>
        <fullName evidence="10">OmpA family protein</fullName>
    </submittedName>
</protein>
<dbReference type="Pfam" id="PF00691">
    <property type="entry name" value="OmpA"/>
    <property type="match status" value="1"/>
</dbReference>
<evidence type="ECO:0000256" key="7">
    <source>
        <dbReference type="PROSITE-ProRule" id="PRU00473"/>
    </source>
</evidence>
<organism evidence="10 11">
    <name type="scientific">Persephonella marina (strain DSM 14350 / EX-H1)</name>
    <dbReference type="NCBI Taxonomy" id="123214"/>
    <lineage>
        <taxon>Bacteria</taxon>
        <taxon>Pseudomonadati</taxon>
        <taxon>Aquificota</taxon>
        <taxon>Aquificia</taxon>
        <taxon>Aquificales</taxon>
        <taxon>Hydrogenothermaceae</taxon>
        <taxon>Persephonella</taxon>
    </lineage>
</organism>
<dbReference type="AlphaFoldDB" id="C0QT69"/>
<evidence type="ECO:0000259" key="9">
    <source>
        <dbReference type="PROSITE" id="PS51123"/>
    </source>
</evidence>
<evidence type="ECO:0000256" key="3">
    <source>
        <dbReference type="ARBA" id="ARBA00022475"/>
    </source>
</evidence>
<dbReference type="HOGENOM" id="CLU_016890_0_1_0"/>
<sequence>MARKKKEECPSVPAWIISFSDLMSLLLTFFILLYSMSVLDIKKLMKFLWYFQGEEAFVATKTVTVIPPISLLQKDIALEIKNRIKRILPMHAYQIEAIENYIVVRLFNDVIFKPDSAELTEKSKKALRGVANALKALDKAYSEVLINGHAYVVTKGIDPWKLSIKRAVVVAQYLIEHGVNPEKIAVTGYGNTKPVYTWNHPLLKRRNDRVEIFIKLKDFREDLMKDEKVKGGKKD</sequence>
<dbReference type="Proteomes" id="UP000001366">
    <property type="component" value="Chromosome"/>
</dbReference>
<comment type="subcellular location">
    <subcellularLocation>
        <location evidence="1">Cell membrane</location>
        <topology evidence="1">Single-pass membrane protein</topology>
    </subcellularLocation>
</comment>
<name>C0QT69_PERMH</name>
<dbReference type="Gene3D" id="3.30.1330.60">
    <property type="entry name" value="OmpA-like domain"/>
    <property type="match status" value="1"/>
</dbReference>
<feature type="transmembrane region" description="Helical" evidence="8">
    <location>
        <begin position="12"/>
        <end position="36"/>
    </location>
</feature>
<keyword evidence="5 8" id="KW-1133">Transmembrane helix</keyword>
<keyword evidence="11" id="KW-1185">Reference proteome</keyword>
<keyword evidence="6 7" id="KW-0472">Membrane</keyword>
<dbReference type="InterPro" id="IPR006665">
    <property type="entry name" value="OmpA-like"/>
</dbReference>
<evidence type="ECO:0000256" key="2">
    <source>
        <dbReference type="ARBA" id="ARBA00008914"/>
    </source>
</evidence>
<keyword evidence="4 8" id="KW-0812">Transmembrane</keyword>
<dbReference type="RefSeq" id="WP_012676764.1">
    <property type="nucleotide sequence ID" value="NC_012440.1"/>
</dbReference>
<dbReference type="SUPFAM" id="SSF103088">
    <property type="entry name" value="OmpA-like"/>
    <property type="match status" value="1"/>
</dbReference>
<accession>C0QT69</accession>
<evidence type="ECO:0000256" key="1">
    <source>
        <dbReference type="ARBA" id="ARBA00004162"/>
    </source>
</evidence>
<reference evidence="10 11" key="1">
    <citation type="journal article" date="2009" name="J. Bacteriol.">
        <title>Complete and draft genome sequences of six members of the Aquificales.</title>
        <authorList>
            <person name="Reysenbach A.L."/>
            <person name="Hamamura N."/>
            <person name="Podar M."/>
            <person name="Griffiths E."/>
            <person name="Ferreira S."/>
            <person name="Hochstein R."/>
            <person name="Heidelberg J."/>
            <person name="Johnson J."/>
            <person name="Mead D."/>
            <person name="Pohorille A."/>
            <person name="Sarmiento M."/>
            <person name="Schweighofer K."/>
            <person name="Seshadri R."/>
            <person name="Voytek M.A."/>
        </authorList>
    </citation>
    <scope>NUCLEOTIDE SEQUENCE [LARGE SCALE GENOMIC DNA]</scope>
    <source>
        <strain evidence="11">DSM 14350 / EX-H1</strain>
    </source>
</reference>